<dbReference type="GO" id="GO:0006893">
    <property type="term" value="P:Golgi to plasma membrane transport"/>
    <property type="evidence" value="ECO:0007669"/>
    <property type="project" value="TreeGrafter"/>
</dbReference>
<proteinExistence type="predicted"/>
<gene>
    <name evidence="1" type="ORF">BCR32DRAFT_239682</name>
</gene>
<dbReference type="PANTHER" id="PTHR31975">
    <property type="entry name" value="BUD SITE SELECTION PROTEIN 7-RELATED"/>
    <property type="match status" value="1"/>
</dbReference>
<dbReference type="SUPFAM" id="SSF48452">
    <property type="entry name" value="TPR-like"/>
    <property type="match status" value="1"/>
</dbReference>
<sequence length="806" mass="93640">MAPSTLKDTPELMELTIGESMKARTNNIDKIFELGPPDLCYVLKINNKINANESSYHFVLGINASSSASLATYINKLVNSVETKSSSWLPLSSWKISNGIYCCYNVFSKVDIRVEIQIPGSVNSFMIDSEKKRCPISREDLWNETYVSSVLRAILYDEEYIKNGSDNFDMLSGIKRVNIFENEEDENEFLRAARIIYDTGKYNLGHNDEASNSTICNNYLTEAIVKYFTNAKKYDKVIGFFKDIYTINPEIGSVIAKLYFESNRGIEGIETLYKTIQGGVQSYELYIEQANFLREKKRFKDALAVANKAVILSIKEFYPWELLSNIYIDLGEYEKALQALNSCPMFNNKKKDLSGKNFNSPLKKRIPHNENIPRISHSELHALNVLYSIEESDDNIDDKFKEVHSDFLKLPGNRLHGTFRRAYNILIRILNNVGWDNLLQYRSKVFIMEEEYKLNIQFKTPESEEKIANKEKEMNKLQVKKRMQSLIRSKPLMESTNDLINDKLNKKGSKSSLKKKEKSDDGIITTRITPFSEIENENKEEKAITEGINNVKLNDQQEKQKESEESEEEVRIKIEFDNEENIKNESKVVLKFENEEALHSKEDLKISFDENSSNDEIDDDDDPSKYLPRMHSYKMALTSKRLCERWLDNMFMVLYEDLRVFSLFQVEVKQPYLIKKFCYYQSAKEWELYGDLALRLGYKNEALDAFIRSFNDKYSVDCLNKILKLHTELNHTVAALNIINQLVLVKEYNYDKAYYPNDICSSLITLIDNNGIELINNIATNCTHYDLIKPYFTYIEELNPKICEKQ</sequence>
<evidence type="ECO:0000313" key="2">
    <source>
        <dbReference type="Proteomes" id="UP000193944"/>
    </source>
</evidence>
<accession>A0A1Y1XRN8</accession>
<evidence type="ECO:0000313" key="1">
    <source>
        <dbReference type="EMBL" id="ORX87964.1"/>
    </source>
</evidence>
<dbReference type="EMBL" id="MCFG01000003">
    <property type="protein sequence ID" value="ORX87964.1"/>
    <property type="molecule type" value="Genomic_DNA"/>
</dbReference>
<dbReference type="PANTHER" id="PTHR31975:SF1">
    <property type="entry name" value="BUD SITE SELECTION PROTEIN 7-RELATED"/>
    <property type="match status" value="1"/>
</dbReference>
<dbReference type="InterPro" id="IPR015374">
    <property type="entry name" value="ChAPs"/>
</dbReference>
<dbReference type="Pfam" id="PF09295">
    <property type="entry name" value="ChAPs"/>
    <property type="match status" value="1"/>
</dbReference>
<reference evidence="1 2" key="1">
    <citation type="submission" date="2016-08" db="EMBL/GenBank/DDBJ databases">
        <title>A Parts List for Fungal Cellulosomes Revealed by Comparative Genomics.</title>
        <authorList>
            <consortium name="DOE Joint Genome Institute"/>
            <person name="Haitjema C.H."/>
            <person name="Gilmore S.P."/>
            <person name="Henske J.K."/>
            <person name="Solomon K.V."/>
            <person name="De Groot R."/>
            <person name="Kuo A."/>
            <person name="Mondo S.J."/>
            <person name="Salamov A.A."/>
            <person name="Labutti K."/>
            <person name="Zhao Z."/>
            <person name="Chiniquy J."/>
            <person name="Barry K."/>
            <person name="Brewer H.M."/>
            <person name="Purvine S.O."/>
            <person name="Wright A.T."/>
            <person name="Boxma B."/>
            <person name="Van Alen T."/>
            <person name="Hackstein J.H."/>
            <person name="Baker S.E."/>
            <person name="Grigoriev I.V."/>
            <person name="O'Malley M.A."/>
        </authorList>
    </citation>
    <scope>NUCLEOTIDE SEQUENCE [LARGE SCALE GENOMIC DNA]</scope>
    <source>
        <strain evidence="1 2">S4</strain>
    </source>
</reference>
<dbReference type="OrthoDB" id="2133351at2759"/>
<keyword evidence="2" id="KW-1185">Reference proteome</keyword>
<dbReference type="GO" id="GO:0034044">
    <property type="term" value="C:exomer complex"/>
    <property type="evidence" value="ECO:0007669"/>
    <property type="project" value="UniProtKB-ARBA"/>
</dbReference>
<protein>
    <submittedName>
        <fullName evidence="1">Chaps-domain-containing protein</fullName>
    </submittedName>
</protein>
<name>A0A1Y1XRN8_9FUNG</name>
<organism evidence="1 2">
    <name type="scientific">Anaeromyces robustus</name>
    <dbReference type="NCBI Taxonomy" id="1754192"/>
    <lineage>
        <taxon>Eukaryota</taxon>
        <taxon>Fungi</taxon>
        <taxon>Fungi incertae sedis</taxon>
        <taxon>Chytridiomycota</taxon>
        <taxon>Chytridiomycota incertae sedis</taxon>
        <taxon>Neocallimastigomycetes</taxon>
        <taxon>Neocallimastigales</taxon>
        <taxon>Neocallimastigaceae</taxon>
        <taxon>Anaeromyces</taxon>
    </lineage>
</organism>
<dbReference type="Gene3D" id="1.25.40.10">
    <property type="entry name" value="Tetratricopeptide repeat domain"/>
    <property type="match status" value="2"/>
</dbReference>
<dbReference type="InterPro" id="IPR011990">
    <property type="entry name" value="TPR-like_helical_dom_sf"/>
</dbReference>
<dbReference type="Proteomes" id="UP000193944">
    <property type="component" value="Unassembled WGS sequence"/>
</dbReference>
<dbReference type="AlphaFoldDB" id="A0A1Y1XRN8"/>
<comment type="caution">
    <text evidence="1">The sequence shown here is derived from an EMBL/GenBank/DDBJ whole genome shotgun (WGS) entry which is preliminary data.</text>
</comment>
<dbReference type="STRING" id="1754192.A0A1Y1XRN8"/>
<reference evidence="1 2" key="2">
    <citation type="submission" date="2016-08" db="EMBL/GenBank/DDBJ databases">
        <title>Pervasive Adenine N6-methylation of Active Genes in Fungi.</title>
        <authorList>
            <consortium name="DOE Joint Genome Institute"/>
            <person name="Mondo S.J."/>
            <person name="Dannebaum R.O."/>
            <person name="Kuo R.C."/>
            <person name="Labutti K."/>
            <person name="Haridas S."/>
            <person name="Kuo A."/>
            <person name="Salamov A."/>
            <person name="Ahrendt S.R."/>
            <person name="Lipzen A."/>
            <person name="Sullivan W."/>
            <person name="Andreopoulos W.B."/>
            <person name="Clum A."/>
            <person name="Lindquist E."/>
            <person name="Daum C."/>
            <person name="Ramamoorthy G.K."/>
            <person name="Gryganskyi A."/>
            <person name="Culley D."/>
            <person name="Magnuson J.K."/>
            <person name="James T.Y."/>
            <person name="O'Malley M.A."/>
            <person name="Stajich J.E."/>
            <person name="Spatafora J.W."/>
            <person name="Visel A."/>
            <person name="Grigoriev I.V."/>
        </authorList>
    </citation>
    <scope>NUCLEOTIDE SEQUENCE [LARGE SCALE GENOMIC DNA]</scope>
    <source>
        <strain evidence="1 2">S4</strain>
    </source>
</reference>